<dbReference type="PANTHER" id="PTHR34582">
    <property type="entry name" value="UPF0702 TRANSMEMBRANE PROTEIN YCAP"/>
    <property type="match status" value="1"/>
</dbReference>
<evidence type="ECO:0000256" key="4">
    <source>
        <dbReference type="ARBA" id="ARBA00022692"/>
    </source>
</evidence>
<evidence type="ECO:0000256" key="1">
    <source>
        <dbReference type="ARBA" id="ARBA00004651"/>
    </source>
</evidence>
<keyword evidence="6 7" id="KW-0472">Membrane</keyword>
<organism evidence="9 10">
    <name type="scientific">Acidipila rosea</name>
    <dbReference type="NCBI Taxonomy" id="768535"/>
    <lineage>
        <taxon>Bacteria</taxon>
        <taxon>Pseudomonadati</taxon>
        <taxon>Acidobacteriota</taxon>
        <taxon>Terriglobia</taxon>
        <taxon>Terriglobales</taxon>
        <taxon>Acidobacteriaceae</taxon>
        <taxon>Acidipila</taxon>
    </lineage>
</organism>
<dbReference type="RefSeq" id="WP_131994902.1">
    <property type="nucleotide sequence ID" value="NZ_SMGK01000002.1"/>
</dbReference>
<proteinExistence type="inferred from homology"/>
<evidence type="ECO:0000259" key="8">
    <source>
        <dbReference type="Pfam" id="PF04239"/>
    </source>
</evidence>
<evidence type="ECO:0000256" key="3">
    <source>
        <dbReference type="ARBA" id="ARBA00022475"/>
    </source>
</evidence>
<protein>
    <submittedName>
        <fullName evidence="9">Uncharacterized protein DUF421</fullName>
    </submittedName>
</protein>
<dbReference type="InterPro" id="IPR007353">
    <property type="entry name" value="DUF421"/>
</dbReference>
<name>A0A4R1LA88_9BACT</name>
<evidence type="ECO:0000256" key="2">
    <source>
        <dbReference type="ARBA" id="ARBA00006448"/>
    </source>
</evidence>
<feature type="domain" description="YetF C-terminal" evidence="8">
    <location>
        <begin position="78"/>
        <end position="144"/>
    </location>
</feature>
<feature type="transmembrane region" description="Helical" evidence="7">
    <location>
        <begin position="56"/>
        <end position="75"/>
    </location>
</feature>
<feature type="transmembrane region" description="Helical" evidence="7">
    <location>
        <begin position="34"/>
        <end position="50"/>
    </location>
</feature>
<keyword evidence="10" id="KW-1185">Reference proteome</keyword>
<comment type="caution">
    <text evidence="9">The sequence shown here is derived from an EMBL/GenBank/DDBJ whole genome shotgun (WGS) entry which is preliminary data.</text>
</comment>
<dbReference type="OrthoDB" id="9793799at2"/>
<keyword evidence="4 7" id="KW-0812">Transmembrane</keyword>
<dbReference type="Proteomes" id="UP000295210">
    <property type="component" value="Unassembled WGS sequence"/>
</dbReference>
<comment type="similarity">
    <text evidence="2">Belongs to the UPF0702 family.</text>
</comment>
<dbReference type="InterPro" id="IPR023090">
    <property type="entry name" value="UPF0702_alpha/beta_dom_sf"/>
</dbReference>
<dbReference type="Gene3D" id="3.30.240.20">
    <property type="entry name" value="bsu07140 like domains"/>
    <property type="match status" value="1"/>
</dbReference>
<gene>
    <name evidence="9" type="ORF">C7378_1822</name>
</gene>
<keyword evidence="3" id="KW-1003">Cell membrane</keyword>
<dbReference type="Pfam" id="PF04239">
    <property type="entry name" value="DUF421"/>
    <property type="match status" value="1"/>
</dbReference>
<sequence>MAAILRAAFGYCFLIFTVRVVGRRPGKQMTPFEFVLIFFIGGLMLTAMVGDEASLTNAIGQIMTIAIMHYGIAWLRQRSPRFASMTDGTPLVLLEKGQWRIGTMFNSRITDDDVMAAARDKGLSQLAQVEYAILERNGEISIVSGDR</sequence>
<reference evidence="9 10" key="1">
    <citation type="submission" date="2019-03" db="EMBL/GenBank/DDBJ databases">
        <title>Genomic Encyclopedia of Type Strains, Phase IV (KMG-IV): sequencing the most valuable type-strain genomes for metagenomic binning, comparative biology and taxonomic classification.</title>
        <authorList>
            <person name="Goeker M."/>
        </authorList>
    </citation>
    <scope>NUCLEOTIDE SEQUENCE [LARGE SCALE GENOMIC DNA]</scope>
    <source>
        <strain evidence="9 10">DSM 103428</strain>
    </source>
</reference>
<accession>A0A4R1LA88</accession>
<evidence type="ECO:0000256" key="6">
    <source>
        <dbReference type="ARBA" id="ARBA00023136"/>
    </source>
</evidence>
<evidence type="ECO:0000313" key="9">
    <source>
        <dbReference type="EMBL" id="TCK74200.1"/>
    </source>
</evidence>
<evidence type="ECO:0000313" key="10">
    <source>
        <dbReference type="Proteomes" id="UP000295210"/>
    </source>
</evidence>
<dbReference type="EMBL" id="SMGK01000002">
    <property type="protein sequence ID" value="TCK74200.1"/>
    <property type="molecule type" value="Genomic_DNA"/>
</dbReference>
<keyword evidence="5 7" id="KW-1133">Transmembrane helix</keyword>
<dbReference type="PANTHER" id="PTHR34582:SF6">
    <property type="entry name" value="UPF0702 TRANSMEMBRANE PROTEIN YCAP"/>
    <property type="match status" value="1"/>
</dbReference>
<evidence type="ECO:0000256" key="5">
    <source>
        <dbReference type="ARBA" id="ARBA00022989"/>
    </source>
</evidence>
<comment type="subcellular location">
    <subcellularLocation>
        <location evidence="1">Cell membrane</location>
        <topology evidence="1">Multi-pass membrane protein</topology>
    </subcellularLocation>
</comment>
<feature type="transmembrane region" description="Helical" evidence="7">
    <location>
        <begin position="6"/>
        <end position="22"/>
    </location>
</feature>
<evidence type="ECO:0000256" key="7">
    <source>
        <dbReference type="SAM" id="Phobius"/>
    </source>
</evidence>
<dbReference type="AlphaFoldDB" id="A0A4R1LA88"/>
<dbReference type="GO" id="GO:0005886">
    <property type="term" value="C:plasma membrane"/>
    <property type="evidence" value="ECO:0007669"/>
    <property type="project" value="UniProtKB-SubCell"/>
</dbReference>